<dbReference type="Pfam" id="PF01337">
    <property type="entry name" value="Barstar"/>
    <property type="match status" value="1"/>
</dbReference>
<evidence type="ECO:0000313" key="3">
    <source>
        <dbReference type="EMBL" id="RDK85353.1"/>
    </source>
</evidence>
<evidence type="ECO:0000259" key="2">
    <source>
        <dbReference type="Pfam" id="PF01337"/>
    </source>
</evidence>
<dbReference type="AlphaFoldDB" id="A0A370QAF1"/>
<reference evidence="3 4" key="1">
    <citation type="submission" date="2018-07" db="EMBL/GenBank/DDBJ databases">
        <title>Genomic Encyclopedia of Type Strains, Phase IV (KMG-IV): sequencing the most valuable type-strain genomes for metagenomic binning, comparative biology and taxonomic classification.</title>
        <authorList>
            <person name="Goeker M."/>
        </authorList>
    </citation>
    <scope>NUCLEOTIDE SEQUENCE [LARGE SCALE GENOMIC DNA]</scope>
    <source>
        <strain evidence="3 4">DSM 101478</strain>
    </source>
</reference>
<gene>
    <name evidence="3" type="ORF">C8D94_103177</name>
</gene>
<evidence type="ECO:0000313" key="4">
    <source>
        <dbReference type="Proteomes" id="UP000255317"/>
    </source>
</evidence>
<dbReference type="RefSeq" id="WP_115123782.1">
    <property type="nucleotide sequence ID" value="NZ_QRAO01000003.1"/>
</dbReference>
<dbReference type="InterPro" id="IPR000468">
    <property type="entry name" value="Barstar"/>
</dbReference>
<dbReference type="OrthoDB" id="7575400at2"/>
<sequence>MELNEEKIEKDIEILKDGPICKYFKNGVLDEDLIWFNNNNFEIIEVNCRNWNRKNAHQNLKTALNFPDYYGENLNAFADCLTEMYNKKYKGLILVFRRYDNFVKEDGKFAEAILNIIARESRVWLLTGQKLIGLIQSDNPDLDFPELGGSSPSWNGIEWLNKNRKK</sequence>
<dbReference type="Proteomes" id="UP000255317">
    <property type="component" value="Unassembled WGS sequence"/>
</dbReference>
<protein>
    <submittedName>
        <fullName evidence="3">RNAse (Barnase) inhibitor barstar</fullName>
    </submittedName>
</protein>
<accession>A0A370QAF1</accession>
<comment type="caution">
    <text evidence="3">The sequence shown here is derived from an EMBL/GenBank/DDBJ whole genome shotgun (WGS) entry which is preliminary data.</text>
</comment>
<keyword evidence="4" id="KW-1185">Reference proteome</keyword>
<proteinExistence type="inferred from homology"/>
<evidence type="ECO:0000256" key="1">
    <source>
        <dbReference type="ARBA" id="ARBA00006845"/>
    </source>
</evidence>
<organism evidence="3 4">
    <name type="scientific">Marinirhabdus gelatinilytica</name>
    <dbReference type="NCBI Taxonomy" id="1703343"/>
    <lineage>
        <taxon>Bacteria</taxon>
        <taxon>Pseudomonadati</taxon>
        <taxon>Bacteroidota</taxon>
        <taxon>Flavobacteriia</taxon>
        <taxon>Flavobacteriales</taxon>
        <taxon>Flavobacteriaceae</taxon>
    </lineage>
</organism>
<dbReference type="InterPro" id="IPR035905">
    <property type="entry name" value="Barstar-like_sf"/>
</dbReference>
<dbReference type="EMBL" id="QRAO01000003">
    <property type="protein sequence ID" value="RDK85353.1"/>
    <property type="molecule type" value="Genomic_DNA"/>
</dbReference>
<dbReference type="Gene3D" id="3.30.370.10">
    <property type="entry name" value="Barstar-like"/>
    <property type="match status" value="1"/>
</dbReference>
<feature type="domain" description="Barstar (barnase inhibitor)" evidence="2">
    <location>
        <begin position="44"/>
        <end position="130"/>
    </location>
</feature>
<dbReference type="SUPFAM" id="SSF52038">
    <property type="entry name" value="Barstar-related"/>
    <property type="match status" value="1"/>
</dbReference>
<comment type="similarity">
    <text evidence="1">Belongs to the barstar family.</text>
</comment>
<name>A0A370QAF1_9FLAO</name>